<dbReference type="InterPro" id="IPR001962">
    <property type="entry name" value="Asn_synthase"/>
</dbReference>
<organism evidence="3 4">
    <name type="scientific">Pseudonocardia parietis</name>
    <dbReference type="NCBI Taxonomy" id="570936"/>
    <lineage>
        <taxon>Bacteria</taxon>
        <taxon>Bacillati</taxon>
        <taxon>Actinomycetota</taxon>
        <taxon>Actinomycetes</taxon>
        <taxon>Pseudonocardiales</taxon>
        <taxon>Pseudonocardiaceae</taxon>
        <taxon>Pseudonocardia</taxon>
    </lineage>
</organism>
<feature type="region of interest" description="Disordered" evidence="1">
    <location>
        <begin position="517"/>
        <end position="610"/>
    </location>
</feature>
<keyword evidence="3" id="KW-0436">Ligase</keyword>
<gene>
    <name evidence="3" type="ORF">JOF36_007465</name>
</gene>
<dbReference type="InterPro" id="IPR014729">
    <property type="entry name" value="Rossmann-like_a/b/a_fold"/>
</dbReference>
<evidence type="ECO:0000256" key="1">
    <source>
        <dbReference type="SAM" id="MobiDB-lite"/>
    </source>
</evidence>
<feature type="compositionally biased region" description="Pro residues" evidence="1">
    <location>
        <begin position="538"/>
        <end position="559"/>
    </location>
</feature>
<name>A0ABS4W651_9PSEU</name>
<dbReference type="CDD" id="cd01991">
    <property type="entry name" value="Asn_synthase_B_C"/>
    <property type="match status" value="1"/>
</dbReference>
<dbReference type="EC" id="6.3.5.4" evidence="3"/>
<feature type="compositionally biased region" description="Basic and acidic residues" evidence="1">
    <location>
        <begin position="563"/>
        <end position="574"/>
    </location>
</feature>
<evidence type="ECO:0000313" key="4">
    <source>
        <dbReference type="Proteomes" id="UP001519295"/>
    </source>
</evidence>
<dbReference type="NCBIfam" id="NF033561">
    <property type="entry name" value="macrolact_Ik_Al"/>
    <property type="match status" value="1"/>
</dbReference>
<sequence>MSMRWFGGCMVPHDRPEHARPVPVGARLVGWSRRAWLCGAWSCEQITLASAGERTVVVVGRAVCDPTVLRRWASAGVPDHAGSVFPGAYTVIEISADATVLFTDHGLVQPIYTATGADGAVLWGSSSLALAALTDADVDEDWLRAQLDPTTTDDARARSAFAGVTPVPPGTRLTLRHGGGIATRPVPSRESAGGHWSSLALRAALADAVAGVGGPRVAADCSGGLDSTSLAMLLAHHARGRELLAVTVHPAGVDRGGDLDYARAAVAHANRAGHDPRLEHLLCPLADQHVPYGRMLDLVAATDEPAPSTIAIARFDAELAALAERGVTDLLTGDGGDTLLGPQPGYLSDLAAAPGLSARALLARHVLGWARLRRTPAWPLLAQARRGVPGEVTRTRAGMQLVARTARADAQITEQRYGISLHNPFTDPAVTASALAVPGHLRAGPGDYKPLLRHAMAGLLPDQVAQRRTKGDFTADQYRGLRAHLEGLHQLADGRLAEQGLLDPDRYRALLTRAAAGPRALVSTSSTPSSPRRSGYTPSPPGRRWPAGPPEPSHRPPPVGLQEAHDEPVPDPARRRASRRPRPRAGAPARAHRRGLDPDRYPATDLSTAG</sequence>
<proteinExistence type="predicted"/>
<reference evidence="3 4" key="1">
    <citation type="submission" date="2021-03" db="EMBL/GenBank/DDBJ databases">
        <title>Sequencing the genomes of 1000 actinobacteria strains.</title>
        <authorList>
            <person name="Klenk H.-P."/>
        </authorList>
    </citation>
    <scope>NUCLEOTIDE SEQUENCE [LARGE SCALE GENOMIC DNA]</scope>
    <source>
        <strain evidence="3 4">DSM 45256</strain>
    </source>
</reference>
<dbReference type="Proteomes" id="UP001519295">
    <property type="component" value="Unassembled WGS sequence"/>
</dbReference>
<dbReference type="Pfam" id="PF00733">
    <property type="entry name" value="Asn_synthase"/>
    <property type="match status" value="1"/>
</dbReference>
<dbReference type="EMBL" id="JAGINU010000004">
    <property type="protein sequence ID" value="MBP2371692.1"/>
    <property type="molecule type" value="Genomic_DNA"/>
</dbReference>
<comment type="caution">
    <text evidence="3">The sequence shown here is derived from an EMBL/GenBank/DDBJ whole genome shotgun (WGS) entry which is preliminary data.</text>
</comment>
<dbReference type="InterPro" id="IPR029055">
    <property type="entry name" value="Ntn_hydrolases_N"/>
</dbReference>
<feature type="domain" description="Asparagine synthetase" evidence="2">
    <location>
        <begin position="201"/>
        <end position="519"/>
    </location>
</feature>
<dbReference type="Gene3D" id="3.40.50.620">
    <property type="entry name" value="HUPs"/>
    <property type="match status" value="1"/>
</dbReference>
<keyword evidence="4" id="KW-1185">Reference proteome</keyword>
<dbReference type="RefSeq" id="WP_210036813.1">
    <property type="nucleotide sequence ID" value="NZ_JAGINU010000004.1"/>
</dbReference>
<accession>A0ABS4W651</accession>
<feature type="compositionally biased region" description="Low complexity" evidence="1">
    <location>
        <begin position="523"/>
        <end position="537"/>
    </location>
</feature>
<dbReference type="GO" id="GO:0004066">
    <property type="term" value="F:asparagine synthase (glutamine-hydrolyzing) activity"/>
    <property type="evidence" value="ECO:0007669"/>
    <property type="project" value="UniProtKB-EC"/>
</dbReference>
<dbReference type="SUPFAM" id="SSF56235">
    <property type="entry name" value="N-terminal nucleophile aminohydrolases (Ntn hydrolases)"/>
    <property type="match status" value="1"/>
</dbReference>
<dbReference type="SUPFAM" id="SSF52402">
    <property type="entry name" value="Adenine nucleotide alpha hydrolases-like"/>
    <property type="match status" value="1"/>
</dbReference>
<protein>
    <submittedName>
        <fullName evidence="3">Asparagine synthase (Glutamine-hydrolyzing)</fullName>
        <ecNumber evidence="3">6.3.5.4</ecNumber>
    </submittedName>
</protein>
<evidence type="ECO:0000259" key="2">
    <source>
        <dbReference type="Pfam" id="PF00733"/>
    </source>
</evidence>
<evidence type="ECO:0000313" key="3">
    <source>
        <dbReference type="EMBL" id="MBP2371692.1"/>
    </source>
</evidence>